<proteinExistence type="predicted"/>
<name>A0ABT3FK63_9BACT</name>
<dbReference type="SUPFAM" id="SSF49344">
    <property type="entry name" value="CBD9-like"/>
    <property type="match status" value="1"/>
</dbReference>
<dbReference type="PANTHER" id="PTHR35532">
    <property type="entry name" value="SIMILAR TO POLYHYDROXYALKANOATE DEPOLYMERASE"/>
    <property type="match status" value="1"/>
</dbReference>
<evidence type="ECO:0000313" key="3">
    <source>
        <dbReference type="Proteomes" id="UP001207930"/>
    </source>
</evidence>
<comment type="caution">
    <text evidence="2">The sequence shown here is derived from an EMBL/GenBank/DDBJ whole genome shotgun (WGS) entry which is preliminary data.</text>
</comment>
<evidence type="ECO:0000259" key="1">
    <source>
        <dbReference type="Pfam" id="PF06452"/>
    </source>
</evidence>
<gene>
    <name evidence="2" type="ORF">OKA04_04485</name>
</gene>
<dbReference type="RefSeq" id="WP_264499932.1">
    <property type="nucleotide sequence ID" value="NZ_JAPDDS010000002.1"/>
</dbReference>
<dbReference type="EMBL" id="JAPDDS010000002">
    <property type="protein sequence ID" value="MCW1883973.1"/>
    <property type="molecule type" value="Genomic_DNA"/>
</dbReference>
<sequence>MRFLLSLFLPVLATAEPLTYECRFSETAPKVDGDLSDPAWEKIAWTSDFIDIQGKDHAKPRYRTRAKMLWTAEGLHVAAEMEEPHVWGTLTEKNSIIFHDNDFEIFLDPDGDTLNYYEFEINALATIWELTLDKPYSKGGTAVHGTNLPGLKSAVKIDGTLNDPSDHDTGWSVEIFLPWKDLAKHSGQLASPPNAGDTWRINFSRVQWVHAVKDGKYVRIPEHGAKIQEGSHPEDNWVWSPQGVINMHVPEQWGRLVFVK</sequence>
<dbReference type="Proteomes" id="UP001207930">
    <property type="component" value="Unassembled WGS sequence"/>
</dbReference>
<evidence type="ECO:0000313" key="2">
    <source>
        <dbReference type="EMBL" id="MCW1883973.1"/>
    </source>
</evidence>
<dbReference type="PANTHER" id="PTHR35532:SF5">
    <property type="entry name" value="CARBOHYDRATE-BINDING DOMAIN-CONTAINING PROTEIN"/>
    <property type="match status" value="1"/>
</dbReference>
<protein>
    <submittedName>
        <fullName evidence="2">Carbohydrate-binding family 9-like protein</fullName>
    </submittedName>
</protein>
<reference evidence="2 3" key="1">
    <citation type="submission" date="2022-10" db="EMBL/GenBank/DDBJ databases">
        <title>Luteolibacter flavescens strain MCCC 1K03193, whole genome shotgun sequencing project.</title>
        <authorList>
            <person name="Zhao G."/>
            <person name="Shen L."/>
        </authorList>
    </citation>
    <scope>NUCLEOTIDE SEQUENCE [LARGE SCALE GENOMIC DNA]</scope>
    <source>
        <strain evidence="2 3">MCCC 1K03193</strain>
    </source>
</reference>
<dbReference type="Pfam" id="PF06452">
    <property type="entry name" value="CBM9_1"/>
    <property type="match status" value="1"/>
</dbReference>
<dbReference type="Gene3D" id="2.60.40.1190">
    <property type="match status" value="1"/>
</dbReference>
<dbReference type="CDD" id="cd09620">
    <property type="entry name" value="CBM9_like_3"/>
    <property type="match status" value="1"/>
</dbReference>
<accession>A0ABT3FK63</accession>
<dbReference type="InterPro" id="IPR010502">
    <property type="entry name" value="Carb-bd_dom_fam9"/>
</dbReference>
<organism evidence="2 3">
    <name type="scientific">Luteolibacter flavescens</name>
    <dbReference type="NCBI Taxonomy" id="1859460"/>
    <lineage>
        <taxon>Bacteria</taxon>
        <taxon>Pseudomonadati</taxon>
        <taxon>Verrucomicrobiota</taxon>
        <taxon>Verrucomicrobiia</taxon>
        <taxon>Verrucomicrobiales</taxon>
        <taxon>Verrucomicrobiaceae</taxon>
        <taxon>Luteolibacter</taxon>
    </lineage>
</organism>
<feature type="domain" description="Carbohydrate-binding" evidence="1">
    <location>
        <begin position="31"/>
        <end position="182"/>
    </location>
</feature>
<keyword evidence="3" id="KW-1185">Reference proteome</keyword>